<evidence type="ECO:0000313" key="2">
    <source>
        <dbReference type="EMBL" id="ACI12446.1"/>
    </source>
</evidence>
<evidence type="ECO:0000313" key="3">
    <source>
        <dbReference type="Proteomes" id="UP000002183"/>
    </source>
</evidence>
<dbReference type="Proteomes" id="UP000002183">
    <property type="component" value="Segment"/>
</dbReference>
<name>B5U500_9CAUD</name>
<evidence type="ECO:0008006" key="4">
    <source>
        <dbReference type="Google" id="ProtNLM"/>
    </source>
</evidence>
<protein>
    <recommendedName>
        <fullName evidence="4">Tail assembly chaperone</fullName>
    </recommendedName>
</protein>
<dbReference type="RefSeq" id="YP_002242087.1">
    <property type="nucleotide sequence ID" value="NC_011292.1"/>
</dbReference>
<dbReference type="EMBL" id="FJ174691">
    <property type="protein sequence ID" value="ACI12446.1"/>
    <property type="molecule type" value="Genomic_DNA"/>
</dbReference>
<gene>
    <name evidence="2" type="primary">30</name>
    <name evidence="2" type="ORF">KONSTANTINE_30</name>
</gene>
<organism evidence="2 3">
    <name type="scientific">Mycobacterium phage Konstantine</name>
    <dbReference type="NCBI Taxonomy" id="563121"/>
    <lineage>
        <taxon>Viruses</taxon>
        <taxon>Duplodnaviria</taxon>
        <taxon>Heunggongvirae</taxon>
        <taxon>Uroviricota</taxon>
        <taxon>Caudoviricetes</taxon>
        <taxon>Konstantinevirus</taxon>
        <taxon>Konstantinevirus konstantine</taxon>
    </lineage>
</organism>
<proteinExistence type="predicted"/>
<feature type="region of interest" description="Disordered" evidence="1">
    <location>
        <begin position="55"/>
        <end position="82"/>
    </location>
</feature>
<reference evidence="2 3" key="1">
    <citation type="submission" date="2008-09" db="EMBL/GenBank/DDBJ databases">
        <authorList>
            <person name="Tantoco A.T."/>
            <person name="Edgar R.H."/>
            <person name="Ko C."/>
            <person name="Chambers R.A."/>
            <person name="Jacobs-Sera D."/>
            <person name="Hendrix R.W."/>
            <person name="Hatfull G.F."/>
        </authorList>
    </citation>
    <scope>NUCLEOTIDE SEQUENCE [LARGE SCALE GENOMIC DNA]</scope>
</reference>
<keyword evidence="3" id="KW-1185">Reference proteome</keyword>
<dbReference type="GeneID" id="6940732"/>
<dbReference type="KEGG" id="vg:6940732"/>
<feature type="compositionally biased region" description="Basic and acidic residues" evidence="1">
    <location>
        <begin position="64"/>
        <end position="82"/>
    </location>
</feature>
<sequence length="82" mass="9301">MFLFGRMLESKMAEAEKQARKNRKGVAADRLANGARIGILQKYLGAEIQRFRDPAKQKGAIKGDPQKPDTSKTQDEVIRWKI</sequence>
<evidence type="ECO:0000256" key="1">
    <source>
        <dbReference type="SAM" id="MobiDB-lite"/>
    </source>
</evidence>
<accession>B5U500</accession>